<keyword evidence="2" id="KW-1185">Reference proteome</keyword>
<sequence length="166" mass="18672">MLAQVCSYKYTDANININILEGDDADCLKDFWCPQLDMGFYLAKLERIGEGGCETFSEFGDYGTFHPIDFATGDSATLTEAFELDGTLVAKSTHLDVLNNVAQDDLSGNEPDEEDYDSYNANVTHYYRDLVLVMFPSMSSNSFFKRHVKSAQGTKRRRETEVVDLS</sequence>
<gene>
    <name evidence="1" type="ORF">OEA41_002386</name>
</gene>
<accession>A0AAE0DMN0</accession>
<protein>
    <submittedName>
        <fullName evidence="1">Uncharacterized protein</fullName>
    </submittedName>
</protein>
<comment type="caution">
    <text evidence="1">The sequence shown here is derived from an EMBL/GenBank/DDBJ whole genome shotgun (WGS) entry which is preliminary data.</text>
</comment>
<dbReference type="AlphaFoldDB" id="A0AAE0DMN0"/>
<reference evidence="1" key="1">
    <citation type="submission" date="2022-11" db="EMBL/GenBank/DDBJ databases">
        <title>Chromosomal genome sequence assembly and mating type (MAT) locus characterization of the leprose asexual lichenized fungus Lepraria neglecta (Nyl.) Erichsen.</title>
        <authorList>
            <person name="Allen J.L."/>
            <person name="Pfeffer B."/>
        </authorList>
    </citation>
    <scope>NUCLEOTIDE SEQUENCE</scope>
    <source>
        <strain evidence="1">Allen 5258</strain>
    </source>
</reference>
<evidence type="ECO:0000313" key="2">
    <source>
        <dbReference type="Proteomes" id="UP001276659"/>
    </source>
</evidence>
<dbReference type="EMBL" id="JASNWA010000006">
    <property type="protein sequence ID" value="KAK3175140.1"/>
    <property type="molecule type" value="Genomic_DNA"/>
</dbReference>
<name>A0AAE0DMN0_9LECA</name>
<organism evidence="1 2">
    <name type="scientific">Lepraria neglecta</name>
    <dbReference type="NCBI Taxonomy" id="209136"/>
    <lineage>
        <taxon>Eukaryota</taxon>
        <taxon>Fungi</taxon>
        <taxon>Dikarya</taxon>
        <taxon>Ascomycota</taxon>
        <taxon>Pezizomycotina</taxon>
        <taxon>Lecanoromycetes</taxon>
        <taxon>OSLEUM clade</taxon>
        <taxon>Lecanoromycetidae</taxon>
        <taxon>Lecanorales</taxon>
        <taxon>Lecanorineae</taxon>
        <taxon>Stereocaulaceae</taxon>
        <taxon>Lepraria</taxon>
    </lineage>
</organism>
<dbReference type="Proteomes" id="UP001276659">
    <property type="component" value="Unassembled WGS sequence"/>
</dbReference>
<evidence type="ECO:0000313" key="1">
    <source>
        <dbReference type="EMBL" id="KAK3175140.1"/>
    </source>
</evidence>
<proteinExistence type="predicted"/>